<keyword evidence="1" id="KW-1133">Transmembrane helix</keyword>
<organism evidence="2">
    <name type="scientific">Octopus bimaculoides</name>
    <name type="common">California two-spotted octopus</name>
    <dbReference type="NCBI Taxonomy" id="37653"/>
    <lineage>
        <taxon>Eukaryota</taxon>
        <taxon>Metazoa</taxon>
        <taxon>Spiralia</taxon>
        <taxon>Lophotrochozoa</taxon>
        <taxon>Mollusca</taxon>
        <taxon>Cephalopoda</taxon>
        <taxon>Coleoidea</taxon>
        <taxon>Octopodiformes</taxon>
        <taxon>Octopoda</taxon>
        <taxon>Incirrata</taxon>
        <taxon>Octopodidae</taxon>
        <taxon>Octopus</taxon>
    </lineage>
</organism>
<name>A0A0L8IGW8_OCTBM</name>
<protein>
    <submittedName>
        <fullName evidence="2">Uncharacterized protein</fullName>
    </submittedName>
</protein>
<keyword evidence="1" id="KW-0812">Transmembrane</keyword>
<proteinExistence type="predicted"/>
<evidence type="ECO:0000256" key="1">
    <source>
        <dbReference type="SAM" id="Phobius"/>
    </source>
</evidence>
<keyword evidence="1" id="KW-0472">Membrane</keyword>
<dbReference type="AlphaFoldDB" id="A0A0L8IGW8"/>
<sequence length="131" mass="15263">MISLCTHVYNKTNSFELHTSSSMILVKNSPHSDICQGFFWIIILIMVMIIIIIRISNTDASNIITIRYCNESLASGRNSFVVCHLLSHFYWQQPFHLATSLINFITKVLNNKNKEKRKKTCFITNVDFLRY</sequence>
<gene>
    <name evidence="2" type="ORF">OCBIM_22005780mg</name>
</gene>
<feature type="transmembrane region" description="Helical" evidence="1">
    <location>
        <begin position="37"/>
        <end position="57"/>
    </location>
</feature>
<evidence type="ECO:0000313" key="2">
    <source>
        <dbReference type="EMBL" id="KOG00264.1"/>
    </source>
</evidence>
<accession>A0A0L8IGW8</accession>
<reference evidence="2" key="1">
    <citation type="submission" date="2015-07" db="EMBL/GenBank/DDBJ databases">
        <title>MeaNS - Measles Nucleotide Surveillance Program.</title>
        <authorList>
            <person name="Tran T."/>
            <person name="Druce J."/>
        </authorList>
    </citation>
    <scope>NUCLEOTIDE SEQUENCE</scope>
    <source>
        <strain evidence="2">UCB-OBI-ISO-001</strain>
        <tissue evidence="2">Gonad</tissue>
    </source>
</reference>
<dbReference type="EMBL" id="KQ415823">
    <property type="protein sequence ID" value="KOG00264.1"/>
    <property type="molecule type" value="Genomic_DNA"/>
</dbReference>